<reference evidence="2 3" key="1">
    <citation type="submission" date="2011-06" db="EMBL/GenBank/DDBJ databases">
        <title>The Genome Sequence of Collinsella tanakaei YIT 12063.</title>
        <authorList>
            <consortium name="The Broad Institute Genome Sequencing Platform"/>
            <person name="Earl A."/>
            <person name="Ward D."/>
            <person name="Feldgarden M."/>
            <person name="Gevers D."/>
            <person name="Morotomi M."/>
            <person name="Young S.K."/>
            <person name="Zeng Q."/>
            <person name="Gargeya S."/>
            <person name="Fitzgerald M."/>
            <person name="Haas B."/>
            <person name="Abouelleil A."/>
            <person name="Alvarado L."/>
            <person name="Arachchi H.M."/>
            <person name="Berlin A."/>
            <person name="Brown A."/>
            <person name="Chapman S.B."/>
            <person name="Chen Z."/>
            <person name="Dunbar C."/>
            <person name="Freedman E."/>
            <person name="Gearin G."/>
            <person name="Gellesch M."/>
            <person name="Goldberg J."/>
            <person name="Griggs A."/>
            <person name="Gujja S."/>
            <person name="Heiman D."/>
            <person name="Howarth C."/>
            <person name="Larson L."/>
            <person name="Lui A."/>
            <person name="MacDonald P.J.P."/>
            <person name="Mehta T."/>
            <person name="Montmayeur A."/>
            <person name="Murphy C."/>
            <person name="Neiman D."/>
            <person name="Pearson M."/>
            <person name="Priest M."/>
            <person name="Roberts A."/>
            <person name="Saif S."/>
            <person name="Shea T."/>
            <person name="Shenoy N."/>
            <person name="Sisk P."/>
            <person name="Stolte C."/>
            <person name="Sykes S."/>
            <person name="Wortman J."/>
            <person name="Nusbaum C."/>
            <person name="Birren B."/>
        </authorList>
    </citation>
    <scope>NUCLEOTIDE SEQUENCE [LARGE SCALE GENOMIC DNA]</scope>
    <source>
        <strain evidence="2 3">YIT 12063</strain>
    </source>
</reference>
<accession>G1WJ78</accession>
<dbReference type="Proteomes" id="UP000004830">
    <property type="component" value="Unassembled WGS sequence"/>
</dbReference>
<proteinExistence type="predicted"/>
<dbReference type="STRING" id="742742.HMPREF9452_01391"/>
<organism evidence="2 3">
    <name type="scientific">Collinsella tanakaei YIT 12063</name>
    <dbReference type="NCBI Taxonomy" id="742742"/>
    <lineage>
        <taxon>Bacteria</taxon>
        <taxon>Bacillati</taxon>
        <taxon>Actinomycetota</taxon>
        <taxon>Coriobacteriia</taxon>
        <taxon>Coriobacteriales</taxon>
        <taxon>Coriobacteriaceae</taxon>
        <taxon>Collinsella</taxon>
    </lineage>
</organism>
<gene>
    <name evidence="2" type="ORF">HMPREF9452_01391</name>
</gene>
<keyword evidence="1" id="KW-0472">Membrane</keyword>
<name>G1WJ78_9ACTN</name>
<comment type="caution">
    <text evidence="2">The sequence shown here is derived from an EMBL/GenBank/DDBJ whole genome shotgun (WGS) entry which is preliminary data.</text>
</comment>
<evidence type="ECO:0000313" key="2">
    <source>
        <dbReference type="EMBL" id="EGX70402.1"/>
    </source>
</evidence>
<feature type="transmembrane region" description="Helical" evidence="1">
    <location>
        <begin position="6"/>
        <end position="24"/>
    </location>
</feature>
<dbReference type="EMBL" id="ADLS01000018">
    <property type="protein sequence ID" value="EGX70402.1"/>
    <property type="molecule type" value="Genomic_DNA"/>
</dbReference>
<evidence type="ECO:0000313" key="3">
    <source>
        <dbReference type="Proteomes" id="UP000004830"/>
    </source>
</evidence>
<dbReference type="HOGENOM" id="CLU_3402980_0_0_11"/>
<keyword evidence="1" id="KW-1133">Transmembrane helix</keyword>
<sequence length="30" mass="3212">MHPADAINIAIDLAIIAALAYLLFTSQKGR</sequence>
<keyword evidence="3" id="KW-1185">Reference proteome</keyword>
<evidence type="ECO:0000256" key="1">
    <source>
        <dbReference type="SAM" id="Phobius"/>
    </source>
</evidence>
<keyword evidence="1" id="KW-0812">Transmembrane</keyword>
<dbReference type="AlphaFoldDB" id="G1WJ78"/>
<protein>
    <submittedName>
        <fullName evidence="2">Uncharacterized protein</fullName>
    </submittedName>
</protein>